<dbReference type="Pfam" id="PF00481">
    <property type="entry name" value="PP2C"/>
    <property type="match status" value="1"/>
</dbReference>
<evidence type="ECO:0000256" key="4">
    <source>
        <dbReference type="RuleBase" id="RU003465"/>
    </source>
</evidence>
<protein>
    <recommendedName>
        <fullName evidence="5">PPM-type phosphatase domain-containing protein</fullName>
    </recommendedName>
</protein>
<dbReference type="EMBL" id="AJWK01013066">
    <property type="status" value="NOT_ANNOTATED_CDS"/>
    <property type="molecule type" value="Genomic_DNA"/>
</dbReference>
<dbReference type="PANTHER" id="PTHR13832:SF792">
    <property type="entry name" value="GM14286P"/>
    <property type="match status" value="1"/>
</dbReference>
<dbReference type="VEuPathDB" id="VectorBase:LLOJ004134"/>
<dbReference type="VEuPathDB" id="VectorBase:LLONM1_010221"/>
<dbReference type="AlphaFoldDB" id="A0A1B0CI72"/>
<keyword evidence="7" id="KW-1185">Reference proteome</keyword>
<dbReference type="Gene3D" id="3.60.40.10">
    <property type="entry name" value="PPM-type phosphatase domain"/>
    <property type="match status" value="1"/>
</dbReference>
<keyword evidence="2 4" id="KW-0378">Hydrolase</keyword>
<dbReference type="CDD" id="cd00143">
    <property type="entry name" value="PP2Cc"/>
    <property type="match status" value="1"/>
</dbReference>
<proteinExistence type="inferred from homology"/>
<reference evidence="6" key="1">
    <citation type="submission" date="2020-05" db="UniProtKB">
        <authorList>
            <consortium name="EnsemblMetazoa"/>
        </authorList>
    </citation>
    <scope>IDENTIFICATION</scope>
    <source>
        <strain evidence="6">Jacobina</strain>
    </source>
</reference>
<dbReference type="GO" id="GO:0046872">
    <property type="term" value="F:metal ion binding"/>
    <property type="evidence" value="ECO:0007669"/>
    <property type="project" value="UniProtKB-KW"/>
</dbReference>
<keyword evidence="1" id="KW-0479">Metal-binding</keyword>
<dbReference type="InterPro" id="IPR001932">
    <property type="entry name" value="PPM-type_phosphatase-like_dom"/>
</dbReference>
<dbReference type="PROSITE" id="PS51746">
    <property type="entry name" value="PPM_2"/>
    <property type="match status" value="1"/>
</dbReference>
<dbReference type="EnsemblMetazoa" id="LLOJ004134-RA">
    <property type="protein sequence ID" value="LLOJ004134-PA"/>
    <property type="gene ID" value="LLOJ004134"/>
</dbReference>
<dbReference type="SMART" id="SM00332">
    <property type="entry name" value="PP2Cc"/>
    <property type="match status" value="1"/>
</dbReference>
<evidence type="ECO:0000256" key="3">
    <source>
        <dbReference type="ARBA" id="ARBA00022912"/>
    </source>
</evidence>
<organism evidence="6 7">
    <name type="scientific">Lutzomyia longipalpis</name>
    <name type="common">Sand fly</name>
    <dbReference type="NCBI Taxonomy" id="7200"/>
    <lineage>
        <taxon>Eukaryota</taxon>
        <taxon>Metazoa</taxon>
        <taxon>Ecdysozoa</taxon>
        <taxon>Arthropoda</taxon>
        <taxon>Hexapoda</taxon>
        <taxon>Insecta</taxon>
        <taxon>Pterygota</taxon>
        <taxon>Neoptera</taxon>
        <taxon>Endopterygota</taxon>
        <taxon>Diptera</taxon>
        <taxon>Nematocera</taxon>
        <taxon>Psychodoidea</taxon>
        <taxon>Psychodidae</taxon>
        <taxon>Lutzomyia</taxon>
        <taxon>Lutzomyia</taxon>
    </lineage>
</organism>
<evidence type="ECO:0000256" key="2">
    <source>
        <dbReference type="ARBA" id="ARBA00022801"/>
    </source>
</evidence>
<dbReference type="Proteomes" id="UP000092461">
    <property type="component" value="Unassembled WGS sequence"/>
</dbReference>
<keyword evidence="3 4" id="KW-0904">Protein phosphatase</keyword>
<evidence type="ECO:0000313" key="6">
    <source>
        <dbReference type="EnsemblMetazoa" id="LLOJ004134-PA"/>
    </source>
</evidence>
<evidence type="ECO:0000256" key="1">
    <source>
        <dbReference type="ARBA" id="ARBA00022723"/>
    </source>
</evidence>
<evidence type="ECO:0000259" key="5">
    <source>
        <dbReference type="PROSITE" id="PS51746"/>
    </source>
</evidence>
<dbReference type="PANTHER" id="PTHR13832">
    <property type="entry name" value="PROTEIN PHOSPHATASE 2C"/>
    <property type="match status" value="1"/>
</dbReference>
<evidence type="ECO:0000313" key="7">
    <source>
        <dbReference type="Proteomes" id="UP000092461"/>
    </source>
</evidence>
<feature type="domain" description="PPM-type phosphatase" evidence="5">
    <location>
        <begin position="55"/>
        <end position="451"/>
    </location>
</feature>
<comment type="similarity">
    <text evidence="4">Belongs to the PP2C family.</text>
</comment>
<sequence>MATFVRKMRRLGAVDRSLLAHMRKYRSEIPKLSPHDVNQILRANEFTKDFSGGSVRYFDSNQLASNSPMEDARTEANCLYTSGLLVGVFDGHGGSACAQVSSKRILRYIAGSLINPTDLRRLLDDNAKSFSFLQCHNDRLEFVPEIRDIYEESFSKFAGDLLRRKGSTSVEQVMEQAVLRLDGDMSREAIENTSVRTLAVAMSGAVACVAHVDGCHLHVAGVGDCGAVLGSMNDTTGQWTARKLTTEHNAQNVGEVRRILAQHPPNERDTVIRVDRLLGQLAPLRALGDFRYKWPRDTLEKVAAPQYGEATVPPHYHTPPYLTAQPEIKYHRLEPRDKFLVLATDGLWDCLTPLQVVRLVGEHMNGKTFLQPLELPNRDIRLGELSQMLAHRKTGIPKKPMDKNSATHLIRNALGGTDYGIEHSKISHILSLPPDVVRLFRDDITVTVVYFDSEYLQSTLL</sequence>
<dbReference type="SUPFAM" id="SSF81606">
    <property type="entry name" value="PP2C-like"/>
    <property type="match status" value="1"/>
</dbReference>
<dbReference type="GO" id="GO:0004741">
    <property type="term" value="F:[pyruvate dehydrogenase (acetyl-transferring)]-phosphatase activity"/>
    <property type="evidence" value="ECO:0007669"/>
    <property type="project" value="TreeGrafter"/>
</dbReference>
<name>A0A1B0CI72_LUTLO</name>
<dbReference type="InterPro" id="IPR015655">
    <property type="entry name" value="PP2C"/>
</dbReference>
<accession>A0A1B0CI72</accession>
<dbReference type="InterPro" id="IPR000222">
    <property type="entry name" value="PP2C_BS"/>
</dbReference>
<dbReference type="InterPro" id="IPR036457">
    <property type="entry name" value="PPM-type-like_dom_sf"/>
</dbReference>
<dbReference type="PROSITE" id="PS01032">
    <property type="entry name" value="PPM_1"/>
    <property type="match status" value="1"/>
</dbReference>
<dbReference type="GO" id="GO:0005739">
    <property type="term" value="C:mitochondrion"/>
    <property type="evidence" value="ECO:0007669"/>
    <property type="project" value="TreeGrafter"/>
</dbReference>